<sequence>MISLVEVISLPGIGASGGFSTGRFRLKRKIKNNLVKTREMARTKVQKQQIVSALRDKFSKAKIVLFTSFARENEPGLGVNQIQKLKQDLYDNQAEYSVARKRIIDVAMRATDYKDLTLVNDLTGSVGLVFGYGDVIATSKATYLFSKKNEPLKLLGAILDGELLDAERLIALAQLPGREDLLAKLVGLLSSPMSGLVGVLQGNIRNLVSVLDQIREQKA</sequence>
<evidence type="ECO:0000256" key="3">
    <source>
        <dbReference type="ARBA" id="ARBA00023274"/>
    </source>
</evidence>
<dbReference type="Gene3D" id="6.10.250.290">
    <property type="match status" value="1"/>
</dbReference>
<dbReference type="SUPFAM" id="SSF160369">
    <property type="entry name" value="Ribosomal protein L10-like"/>
    <property type="match status" value="1"/>
</dbReference>
<dbReference type="GO" id="GO:0005840">
    <property type="term" value="C:ribosome"/>
    <property type="evidence" value="ECO:0007669"/>
    <property type="project" value="UniProtKB-KW"/>
</dbReference>
<name>A0A2H0R3Q5_9BACT</name>
<dbReference type="AlphaFoldDB" id="A0A2H0R3Q5"/>
<proteinExistence type="inferred from homology"/>
<evidence type="ECO:0000313" key="6">
    <source>
        <dbReference type="EMBL" id="PIR41152.1"/>
    </source>
</evidence>
<dbReference type="PANTHER" id="PTHR11560">
    <property type="entry name" value="39S RIBOSOMAL PROTEIN L10, MITOCHONDRIAL"/>
    <property type="match status" value="1"/>
</dbReference>
<dbReference type="Gene3D" id="3.30.70.1730">
    <property type="match status" value="1"/>
</dbReference>
<evidence type="ECO:0000313" key="7">
    <source>
        <dbReference type="Proteomes" id="UP000230232"/>
    </source>
</evidence>
<evidence type="ECO:0000256" key="4">
    <source>
        <dbReference type="ARBA" id="ARBA00035202"/>
    </source>
</evidence>
<keyword evidence="2 6" id="KW-0689">Ribosomal protein</keyword>
<comment type="caution">
    <text evidence="6">The sequence shown here is derived from an EMBL/GenBank/DDBJ whole genome shotgun (WGS) entry which is preliminary data.</text>
</comment>
<dbReference type="InterPro" id="IPR047865">
    <property type="entry name" value="Ribosomal_uL10_bac_type"/>
</dbReference>
<dbReference type="EMBL" id="PCXO01000011">
    <property type="protein sequence ID" value="PIR41152.1"/>
    <property type="molecule type" value="Genomic_DNA"/>
</dbReference>
<dbReference type="Proteomes" id="UP000230232">
    <property type="component" value="Unassembled WGS sequence"/>
</dbReference>
<dbReference type="InterPro" id="IPR043141">
    <property type="entry name" value="Ribosomal_uL10-like_sf"/>
</dbReference>
<keyword evidence="3" id="KW-0687">Ribonucleoprotein</keyword>
<evidence type="ECO:0000256" key="1">
    <source>
        <dbReference type="ARBA" id="ARBA00008889"/>
    </source>
</evidence>
<reference evidence="6 7" key="1">
    <citation type="submission" date="2017-09" db="EMBL/GenBank/DDBJ databases">
        <title>Depth-based differentiation of microbial function through sediment-hosted aquifers and enrichment of novel symbionts in the deep terrestrial subsurface.</title>
        <authorList>
            <person name="Probst A.J."/>
            <person name="Ladd B."/>
            <person name="Jarett J.K."/>
            <person name="Geller-Mcgrath D.E."/>
            <person name="Sieber C.M."/>
            <person name="Emerson J.B."/>
            <person name="Anantharaman K."/>
            <person name="Thomas B.C."/>
            <person name="Malmstrom R."/>
            <person name="Stieglmeier M."/>
            <person name="Klingl A."/>
            <person name="Woyke T."/>
            <person name="Ryan C.M."/>
            <person name="Banfield J.F."/>
        </authorList>
    </citation>
    <scope>NUCLEOTIDE SEQUENCE [LARGE SCALE GENOMIC DNA]</scope>
    <source>
        <strain evidence="6">CG10_big_fil_rev_8_21_14_0_10_46_23</strain>
    </source>
</reference>
<evidence type="ECO:0000256" key="5">
    <source>
        <dbReference type="ARBA" id="ARBA00035502"/>
    </source>
</evidence>
<dbReference type="CDD" id="cd05797">
    <property type="entry name" value="Ribosomal_L10"/>
    <property type="match status" value="1"/>
</dbReference>
<dbReference type="InterPro" id="IPR001790">
    <property type="entry name" value="Ribosomal_uL10"/>
</dbReference>
<accession>A0A2H0R3Q5</accession>
<organism evidence="6 7">
    <name type="scientific">Candidatus Yanofskybacteria bacterium CG10_big_fil_rev_8_21_14_0_10_46_23</name>
    <dbReference type="NCBI Taxonomy" id="1975098"/>
    <lineage>
        <taxon>Bacteria</taxon>
        <taxon>Candidatus Yanofskyibacteriota</taxon>
    </lineage>
</organism>
<gene>
    <name evidence="6" type="primary">rplJ</name>
    <name evidence="6" type="ORF">COV31_02845</name>
</gene>
<dbReference type="NCBIfam" id="NF000955">
    <property type="entry name" value="PRK00099.1-1"/>
    <property type="match status" value="1"/>
</dbReference>
<dbReference type="Pfam" id="PF00466">
    <property type="entry name" value="Ribosomal_L10"/>
    <property type="match status" value="1"/>
</dbReference>
<evidence type="ECO:0000256" key="2">
    <source>
        <dbReference type="ARBA" id="ARBA00022980"/>
    </source>
</evidence>
<comment type="similarity">
    <text evidence="1">Belongs to the universal ribosomal protein uL10 family.</text>
</comment>
<protein>
    <recommendedName>
        <fullName evidence="4">Large ribosomal subunit protein uL10</fullName>
    </recommendedName>
    <alternativeName>
        <fullName evidence="5">50S ribosomal protein L10</fullName>
    </alternativeName>
</protein>
<dbReference type="GO" id="GO:1990904">
    <property type="term" value="C:ribonucleoprotein complex"/>
    <property type="evidence" value="ECO:0007669"/>
    <property type="project" value="UniProtKB-KW"/>
</dbReference>